<dbReference type="EMBL" id="FOMX01000011">
    <property type="protein sequence ID" value="SFE27320.1"/>
    <property type="molecule type" value="Genomic_DNA"/>
</dbReference>
<reference evidence="4" key="1">
    <citation type="submission" date="2016-10" db="EMBL/GenBank/DDBJ databases">
        <authorList>
            <person name="Varghese N."/>
            <person name="Submissions S."/>
        </authorList>
    </citation>
    <scope>NUCLEOTIDE SEQUENCE [LARGE SCALE GENOMIC DNA]</scope>
    <source>
        <strain evidence="4">ATCC 25963</strain>
    </source>
</reference>
<evidence type="ECO:0000259" key="2">
    <source>
        <dbReference type="PROSITE" id="PS50234"/>
    </source>
</evidence>
<dbReference type="Proteomes" id="UP000199400">
    <property type="component" value="Unassembled WGS sequence"/>
</dbReference>
<protein>
    <submittedName>
        <fullName evidence="3">von Willebrand factor type A domain-containing protein</fullName>
    </submittedName>
</protein>
<dbReference type="SMART" id="SM00327">
    <property type="entry name" value="VWA"/>
    <property type="match status" value="1"/>
</dbReference>
<dbReference type="InterPro" id="IPR002035">
    <property type="entry name" value="VWF_A"/>
</dbReference>
<dbReference type="CDD" id="cd00198">
    <property type="entry name" value="vWFA"/>
    <property type="match status" value="1"/>
</dbReference>
<dbReference type="PROSITE" id="PS51257">
    <property type="entry name" value="PROKAR_LIPOPROTEIN"/>
    <property type="match status" value="1"/>
</dbReference>
<organism evidence="3 4">
    <name type="scientific">Nannocystis exedens</name>
    <dbReference type="NCBI Taxonomy" id="54"/>
    <lineage>
        <taxon>Bacteria</taxon>
        <taxon>Pseudomonadati</taxon>
        <taxon>Myxococcota</taxon>
        <taxon>Polyangia</taxon>
        <taxon>Nannocystales</taxon>
        <taxon>Nannocystaceae</taxon>
        <taxon>Nannocystis</taxon>
    </lineage>
</organism>
<dbReference type="InterPro" id="IPR036465">
    <property type="entry name" value="vWFA_dom_sf"/>
</dbReference>
<keyword evidence="4" id="KW-1185">Reference proteome</keyword>
<feature type="compositionally biased region" description="Low complexity" evidence="1">
    <location>
        <begin position="38"/>
        <end position="74"/>
    </location>
</feature>
<dbReference type="Gene3D" id="3.40.50.410">
    <property type="entry name" value="von Willebrand factor, type A domain"/>
    <property type="match status" value="1"/>
</dbReference>
<evidence type="ECO:0000313" key="3">
    <source>
        <dbReference type="EMBL" id="SFE27320.1"/>
    </source>
</evidence>
<dbReference type="AlphaFoldDB" id="A0A1I1ZAG3"/>
<accession>A0A1I1ZAG3</accession>
<dbReference type="PROSITE" id="PS50234">
    <property type="entry name" value="VWFA"/>
    <property type="match status" value="1"/>
</dbReference>
<gene>
    <name evidence="3" type="ORF">SAMN02745121_03657</name>
</gene>
<dbReference type="SUPFAM" id="SSF53300">
    <property type="entry name" value="vWA-like"/>
    <property type="match status" value="1"/>
</dbReference>
<name>A0A1I1ZAG3_9BACT</name>
<feature type="domain" description="VWFA" evidence="2">
    <location>
        <begin position="92"/>
        <end position="325"/>
    </location>
</feature>
<dbReference type="STRING" id="54.SAMN02745121_03657"/>
<feature type="region of interest" description="Disordered" evidence="1">
    <location>
        <begin position="18"/>
        <end position="74"/>
    </location>
</feature>
<evidence type="ECO:0000313" key="4">
    <source>
        <dbReference type="Proteomes" id="UP000199400"/>
    </source>
</evidence>
<dbReference type="RefSeq" id="WP_096332800.1">
    <property type="nucleotide sequence ID" value="NZ_FOMX01000011.1"/>
</dbReference>
<dbReference type="OrthoDB" id="5540827at2"/>
<sequence>MQRPLFVTVASVALLSACPGEDNDTAGANSTPGTTGVELPPLTSTTGTTEPDDPTTGAPTSTGPDVTGTTTEDGPLVCDEFVPMAIEPVIPRVMLVLDKSGSMISEESGFWDHDADPNTPDITRWMSLHSVVESIFAGLDNVINFGAVLFPSLTATSAYGPAACPVDPDPLVPIGPQSGAAILAALPPADTMTIAGGTPAAAGIQVALEELASLQDDEPKFIILVTDGAANCKAGTVTPELFNAYDDNLPLVVAEAAAMGFPTYVIGIDIEDVFSPTVVDGNPDNTNTYEKLNELAELGGTARPGDEKFYNALNQTELQDALNAITQQVVSCEIKLGEPVPEMFYIQRVEVGGDDDPAQQVYEGQDTQVANCDDEAGWKYTTPDRDAIILCGDACELYKETGVVQIEYGCFIG</sequence>
<evidence type="ECO:0000256" key="1">
    <source>
        <dbReference type="SAM" id="MobiDB-lite"/>
    </source>
</evidence>
<proteinExistence type="predicted"/>